<comment type="caution">
    <text evidence="1">The sequence shown here is derived from an EMBL/GenBank/DDBJ whole genome shotgun (WGS) entry which is preliminary data.</text>
</comment>
<dbReference type="EMBL" id="JAGSOJ010000002">
    <property type="protein sequence ID" value="MCM1990373.1"/>
    <property type="molecule type" value="Genomic_DNA"/>
</dbReference>
<evidence type="ECO:0008006" key="3">
    <source>
        <dbReference type="Google" id="ProtNLM"/>
    </source>
</evidence>
<evidence type="ECO:0000313" key="1">
    <source>
        <dbReference type="EMBL" id="MCM1990373.1"/>
    </source>
</evidence>
<reference evidence="1" key="2">
    <citation type="submission" date="2021-04" db="EMBL/GenBank/DDBJ databases">
        <authorList>
            <person name="Dong X."/>
        </authorList>
    </citation>
    <scope>NUCLEOTIDE SEQUENCE</scope>
    <source>
        <strain evidence="1">ZWT</strain>
    </source>
</reference>
<proteinExistence type="predicted"/>
<sequence>MIQLYCGRKGSGKTKSLIKLANEKVSKRKGNLVYFDDDDKMSYELDRNIRFISTDEFGLKNYDEFYGFLCGAIAEDYDIEEMFIDGLLKITSSTINECEELLKRIQWISDKFEIKMHINISIRIDEIPEYLNSYSVEFKK</sequence>
<evidence type="ECO:0000313" key="2">
    <source>
        <dbReference type="Proteomes" id="UP001056429"/>
    </source>
</evidence>
<dbReference type="RefSeq" id="WP_250859410.1">
    <property type="nucleotide sequence ID" value="NZ_JAGSOJ010000002.1"/>
</dbReference>
<dbReference type="AlphaFoldDB" id="A0A9J6P3I3"/>
<protein>
    <recommendedName>
        <fullName evidence="3">Twitching motility protein PilT</fullName>
    </recommendedName>
</protein>
<accession>A0A9J6P3I3</accession>
<dbReference type="Proteomes" id="UP001056429">
    <property type="component" value="Unassembled WGS sequence"/>
</dbReference>
<name>A0A9J6P3I3_9CLOT</name>
<reference evidence="1" key="1">
    <citation type="journal article" date="2021" name="mSystems">
        <title>Bacteria and Archaea Synergistically Convert Glycine Betaine to Biogenic Methane in the Formosa Cold Seep of the South China Sea.</title>
        <authorList>
            <person name="Li L."/>
            <person name="Zhang W."/>
            <person name="Zhang S."/>
            <person name="Song L."/>
            <person name="Sun Q."/>
            <person name="Zhang H."/>
            <person name="Xiang H."/>
            <person name="Dong X."/>
        </authorList>
    </citation>
    <scope>NUCLEOTIDE SEQUENCE</scope>
    <source>
        <strain evidence="1">ZWT</strain>
    </source>
</reference>
<gene>
    <name evidence="1" type="ORF">KDK92_11560</name>
</gene>
<organism evidence="1 2">
    <name type="scientific">Oceanirhabdus seepicola</name>
    <dbReference type="NCBI Taxonomy" id="2828781"/>
    <lineage>
        <taxon>Bacteria</taxon>
        <taxon>Bacillati</taxon>
        <taxon>Bacillota</taxon>
        <taxon>Clostridia</taxon>
        <taxon>Eubacteriales</taxon>
        <taxon>Clostridiaceae</taxon>
        <taxon>Oceanirhabdus</taxon>
    </lineage>
</organism>
<keyword evidence="2" id="KW-1185">Reference proteome</keyword>